<dbReference type="PANTHER" id="PTHR33221">
    <property type="entry name" value="WINGED HELIX-TURN-HELIX TRANSCRIPTIONAL REGULATOR, RRF2 FAMILY"/>
    <property type="match status" value="1"/>
</dbReference>
<organism evidence="1 2">
    <name type="scientific">Salinimicrobium catena</name>
    <dbReference type="NCBI Taxonomy" id="390640"/>
    <lineage>
        <taxon>Bacteria</taxon>
        <taxon>Pseudomonadati</taxon>
        <taxon>Bacteroidota</taxon>
        <taxon>Flavobacteriia</taxon>
        <taxon>Flavobacteriales</taxon>
        <taxon>Flavobacteriaceae</taxon>
        <taxon>Salinimicrobium</taxon>
    </lineage>
</organism>
<dbReference type="AlphaFoldDB" id="A0A1H5LZK1"/>
<name>A0A1H5LZK1_9FLAO</name>
<dbReference type="PROSITE" id="PS51197">
    <property type="entry name" value="HTH_RRF2_2"/>
    <property type="match status" value="1"/>
</dbReference>
<sequence length="143" mass="15957">MLSSSSKYAINAVLYLAVNASVDKKIRATEIAEAIGVPSPFLSKLLQILSRERKLSSSKGPKGGFYLTDEEKQLHLIEVVKSIDGVDRLEDCVLGLKKCSSEQPCPVHFAVQPFKNKFLQELEENTIEHFAEKVKKGEAYLFI</sequence>
<dbReference type="EMBL" id="FNUG01000002">
    <property type="protein sequence ID" value="SEE82565.1"/>
    <property type="molecule type" value="Genomic_DNA"/>
</dbReference>
<evidence type="ECO:0000313" key="2">
    <source>
        <dbReference type="Proteomes" id="UP000199448"/>
    </source>
</evidence>
<dbReference type="PANTHER" id="PTHR33221:SF15">
    <property type="entry name" value="HTH-TYPE TRANSCRIPTIONAL REGULATOR YWGB-RELATED"/>
    <property type="match status" value="1"/>
</dbReference>
<dbReference type="InterPro" id="IPR036390">
    <property type="entry name" value="WH_DNA-bd_sf"/>
</dbReference>
<dbReference type="STRING" id="390640.SAMN04488034_102496"/>
<dbReference type="GO" id="GO:0003700">
    <property type="term" value="F:DNA-binding transcription factor activity"/>
    <property type="evidence" value="ECO:0007669"/>
    <property type="project" value="TreeGrafter"/>
</dbReference>
<reference evidence="1 2" key="1">
    <citation type="submission" date="2016-10" db="EMBL/GenBank/DDBJ databases">
        <authorList>
            <person name="de Groot N.N."/>
        </authorList>
    </citation>
    <scope>NUCLEOTIDE SEQUENCE [LARGE SCALE GENOMIC DNA]</scope>
    <source>
        <strain evidence="1 2">DSM 23553</strain>
    </source>
</reference>
<dbReference type="SUPFAM" id="SSF46785">
    <property type="entry name" value="Winged helix' DNA-binding domain"/>
    <property type="match status" value="1"/>
</dbReference>
<dbReference type="Pfam" id="PF02082">
    <property type="entry name" value="Rrf2"/>
    <property type="match status" value="1"/>
</dbReference>
<dbReference type="InterPro" id="IPR036388">
    <property type="entry name" value="WH-like_DNA-bd_sf"/>
</dbReference>
<accession>A0A1H5LZK1</accession>
<dbReference type="OrthoDB" id="9808360at2"/>
<dbReference type="RefSeq" id="WP_093112803.1">
    <property type="nucleotide sequence ID" value="NZ_FNGG01000002.1"/>
</dbReference>
<dbReference type="NCBIfam" id="TIGR00738">
    <property type="entry name" value="rrf2_super"/>
    <property type="match status" value="1"/>
</dbReference>
<evidence type="ECO:0000313" key="1">
    <source>
        <dbReference type="EMBL" id="SEE82565.1"/>
    </source>
</evidence>
<dbReference type="Proteomes" id="UP000199448">
    <property type="component" value="Unassembled WGS sequence"/>
</dbReference>
<keyword evidence="2" id="KW-1185">Reference proteome</keyword>
<dbReference type="InterPro" id="IPR000944">
    <property type="entry name" value="Tscrpt_reg_Rrf2"/>
</dbReference>
<protein>
    <submittedName>
        <fullName evidence="1">Transcriptional regulator, BadM/Rrf2 family</fullName>
    </submittedName>
</protein>
<gene>
    <name evidence="1" type="ORF">SAMN04488034_102496</name>
</gene>
<dbReference type="GO" id="GO:0005829">
    <property type="term" value="C:cytosol"/>
    <property type="evidence" value="ECO:0007669"/>
    <property type="project" value="TreeGrafter"/>
</dbReference>
<proteinExistence type="predicted"/>
<dbReference type="Gene3D" id="1.10.10.10">
    <property type="entry name" value="Winged helix-like DNA-binding domain superfamily/Winged helix DNA-binding domain"/>
    <property type="match status" value="1"/>
</dbReference>